<sequence length="124" mass="14080">MINEWLFLLGLMAAIGLWLAAMRNRERALHAARGICKTQGVQLLDESVGLSGLRLRRHDGLPQWMLRYAFEVSLDGQDRHTGHLWMAGGRVTGLHTGWPQRTLEEVADPDHAVVDLLQRARRLH</sequence>
<evidence type="ECO:0000313" key="3">
    <source>
        <dbReference type="Proteomes" id="UP000541636"/>
    </source>
</evidence>
<organism evidence="2 3">
    <name type="scientific">Oleiagrimonas citrea</name>
    <dbReference type="NCBI Taxonomy" id="1665687"/>
    <lineage>
        <taxon>Bacteria</taxon>
        <taxon>Pseudomonadati</taxon>
        <taxon>Pseudomonadota</taxon>
        <taxon>Gammaproteobacteria</taxon>
        <taxon>Lysobacterales</taxon>
        <taxon>Rhodanobacteraceae</taxon>
        <taxon>Oleiagrimonas</taxon>
    </lineage>
</organism>
<keyword evidence="1" id="KW-0812">Transmembrane</keyword>
<comment type="caution">
    <text evidence="2">The sequence shown here is derived from an EMBL/GenBank/DDBJ whole genome shotgun (WGS) entry which is preliminary data.</text>
</comment>
<gene>
    <name evidence="2" type="ORF">HF690_03850</name>
</gene>
<dbReference type="RefSeq" id="WP_168608478.1">
    <property type="nucleotide sequence ID" value="NZ_JAAZQD010000001.1"/>
</dbReference>
<accession>A0A846ZI85</accession>
<keyword evidence="1" id="KW-1133">Transmembrane helix</keyword>
<protein>
    <submittedName>
        <fullName evidence="2">DUF3301 domain-containing protein</fullName>
    </submittedName>
</protein>
<keyword evidence="1" id="KW-0472">Membrane</keyword>
<evidence type="ECO:0000313" key="2">
    <source>
        <dbReference type="EMBL" id="NKZ38085.1"/>
    </source>
</evidence>
<dbReference type="Pfam" id="PF11743">
    <property type="entry name" value="DUF3301"/>
    <property type="match status" value="1"/>
</dbReference>
<evidence type="ECO:0000256" key="1">
    <source>
        <dbReference type="SAM" id="Phobius"/>
    </source>
</evidence>
<feature type="transmembrane region" description="Helical" evidence="1">
    <location>
        <begin position="6"/>
        <end position="23"/>
    </location>
</feature>
<dbReference type="AlphaFoldDB" id="A0A846ZI85"/>
<reference evidence="2 3" key="1">
    <citation type="journal article" date="2017" name="Int. J. Syst. Evol. Microbiol.">
        <title>Oleiagrimonas citrea sp. nov., a marine bacterium isolated from tidal flat sediment and emended description of the genus Oleiagrimonas Fang et al. 2015 and Oleiagrimonas soli.</title>
        <authorList>
            <person name="Yang S.H."/>
            <person name="Seo H.S."/>
            <person name="Seong C.N."/>
            <person name="Kwon K.K."/>
        </authorList>
    </citation>
    <scope>NUCLEOTIDE SEQUENCE [LARGE SCALE GENOMIC DNA]</scope>
    <source>
        <strain evidence="2 3">MEBiC09124</strain>
    </source>
</reference>
<name>A0A846ZI85_9GAMM</name>
<dbReference type="Proteomes" id="UP000541636">
    <property type="component" value="Unassembled WGS sequence"/>
</dbReference>
<proteinExistence type="predicted"/>
<dbReference type="InterPro" id="IPR021732">
    <property type="entry name" value="DUF3301"/>
</dbReference>
<keyword evidence="3" id="KW-1185">Reference proteome</keyword>
<dbReference type="EMBL" id="JAAZQD010000001">
    <property type="protein sequence ID" value="NKZ38085.1"/>
    <property type="molecule type" value="Genomic_DNA"/>
</dbReference>